<dbReference type="EMBL" id="LUGH01000656">
    <property type="protein sequence ID" value="OBZ83476.1"/>
    <property type="molecule type" value="Genomic_DNA"/>
</dbReference>
<evidence type="ECO:0000313" key="2">
    <source>
        <dbReference type="EMBL" id="OBZ83476.1"/>
    </source>
</evidence>
<name>A0A1C7N464_9FUNG</name>
<feature type="compositionally biased region" description="Gly residues" evidence="1">
    <location>
        <begin position="248"/>
        <end position="257"/>
    </location>
</feature>
<proteinExistence type="predicted"/>
<dbReference type="Pfam" id="PF09428">
    <property type="entry name" value="DUF2011"/>
    <property type="match status" value="1"/>
</dbReference>
<feature type="compositionally biased region" description="Acidic residues" evidence="1">
    <location>
        <begin position="68"/>
        <end position="78"/>
    </location>
</feature>
<feature type="compositionally biased region" description="Polar residues" evidence="1">
    <location>
        <begin position="230"/>
        <end position="246"/>
    </location>
</feature>
<dbReference type="Proteomes" id="UP000093000">
    <property type="component" value="Unassembled WGS sequence"/>
</dbReference>
<dbReference type="InParanoid" id="A0A1C7N464"/>
<organism evidence="2 3">
    <name type="scientific">Choanephora cucurbitarum</name>
    <dbReference type="NCBI Taxonomy" id="101091"/>
    <lineage>
        <taxon>Eukaryota</taxon>
        <taxon>Fungi</taxon>
        <taxon>Fungi incertae sedis</taxon>
        <taxon>Mucoromycota</taxon>
        <taxon>Mucoromycotina</taxon>
        <taxon>Mucoromycetes</taxon>
        <taxon>Mucorales</taxon>
        <taxon>Mucorineae</taxon>
        <taxon>Choanephoraceae</taxon>
        <taxon>Choanephoroideae</taxon>
        <taxon>Choanephora</taxon>
    </lineage>
</organism>
<evidence type="ECO:0000256" key="1">
    <source>
        <dbReference type="SAM" id="MobiDB-lite"/>
    </source>
</evidence>
<accession>A0A1C7N464</accession>
<comment type="caution">
    <text evidence="2">The sequence shown here is derived from an EMBL/GenBank/DDBJ whole genome shotgun (WGS) entry which is preliminary data.</text>
</comment>
<reference evidence="2 3" key="1">
    <citation type="submission" date="2016-03" db="EMBL/GenBank/DDBJ databases">
        <title>Choanephora cucurbitarum.</title>
        <authorList>
            <person name="Min B."/>
            <person name="Park H."/>
            <person name="Park J.-H."/>
            <person name="Shin H.-D."/>
            <person name="Choi I.-G."/>
        </authorList>
    </citation>
    <scope>NUCLEOTIDE SEQUENCE [LARGE SCALE GENOMIC DNA]</scope>
    <source>
        <strain evidence="2 3">KUS-F28377</strain>
    </source>
</reference>
<feature type="compositionally biased region" description="Polar residues" evidence="1">
    <location>
        <begin position="14"/>
        <end position="25"/>
    </location>
</feature>
<keyword evidence="3" id="KW-1185">Reference proteome</keyword>
<dbReference type="STRING" id="101091.A0A1C7N464"/>
<gene>
    <name evidence="2" type="ORF">A0J61_08474</name>
</gene>
<dbReference type="InterPro" id="IPR018555">
    <property type="entry name" value="C630.06c-like"/>
</dbReference>
<protein>
    <submittedName>
        <fullName evidence="2">Uncharacterized protein</fullName>
    </submittedName>
</protein>
<feature type="region of interest" description="Disordered" evidence="1">
    <location>
        <begin position="54"/>
        <end position="78"/>
    </location>
</feature>
<dbReference type="OrthoDB" id="2418125at2759"/>
<dbReference type="AlphaFoldDB" id="A0A1C7N464"/>
<feature type="region of interest" description="Disordered" evidence="1">
    <location>
        <begin position="230"/>
        <end position="271"/>
    </location>
</feature>
<sequence length="271" mass="30515">MKLESVSKRVSGVTGPNTQVSSRSDIFNEEFIDEQEIKEEAQRMDLLMQNLLGGQEDEEEKEKTDMMQVEDNENEQQEEEFAFRLFSSQPVAKVTLADAKDDTDSLSKAISEQQQYEFDETEPEFVARIKEVAIDYTTLMEQSTVPYPTAAYPHRLIHLPTLEQQIEKEAAEKKSAKKRKSKKCRDFQKAVKEGKIKFEPSMRNPNTPGGWPGWPGKLAQVAIINYVSPKKNNQFGRGGSSSFNKTSRGGGSRGRGFSGSNRGSRGGRKSF</sequence>
<evidence type="ECO:0000313" key="3">
    <source>
        <dbReference type="Proteomes" id="UP000093000"/>
    </source>
</evidence>
<feature type="region of interest" description="Disordered" evidence="1">
    <location>
        <begin position="1"/>
        <end position="27"/>
    </location>
</feature>